<dbReference type="CDD" id="cd04305">
    <property type="entry name" value="HAD_Neu5Ac-Pase_like"/>
    <property type="match status" value="1"/>
</dbReference>
<dbReference type="NCBIfam" id="TIGR02254">
    <property type="entry name" value="YjjG_YfnB"/>
    <property type="match status" value="1"/>
</dbReference>
<dbReference type="PANTHER" id="PTHR47478:SF1">
    <property type="entry name" value="PYRIMIDINE 5'-NUCLEOTIDASE YJJG"/>
    <property type="match status" value="1"/>
</dbReference>
<dbReference type="EMBL" id="BMWX01000002">
    <property type="protein sequence ID" value="GGZ19220.1"/>
    <property type="molecule type" value="Genomic_DNA"/>
</dbReference>
<protein>
    <submittedName>
        <fullName evidence="1">Noncanonical pyrimidine nucleotidase, YjjG family protein</fullName>
    </submittedName>
</protein>
<dbReference type="AlphaFoldDB" id="A0A918PQG6"/>
<dbReference type="InterPro" id="IPR052550">
    <property type="entry name" value="Pyrimidine_5'-ntase_YjjG"/>
</dbReference>
<dbReference type="InterPro" id="IPR011951">
    <property type="entry name" value="HAD-SF_hydro_IA_YjjG/PynA"/>
</dbReference>
<keyword evidence="2" id="KW-1185">Reference proteome</keyword>
<dbReference type="InterPro" id="IPR036412">
    <property type="entry name" value="HAD-like_sf"/>
</dbReference>
<evidence type="ECO:0000313" key="1">
    <source>
        <dbReference type="EMBL" id="GGZ19220.1"/>
    </source>
</evidence>
<dbReference type="Gene3D" id="3.40.50.1000">
    <property type="entry name" value="HAD superfamily/HAD-like"/>
    <property type="match status" value="1"/>
</dbReference>
<dbReference type="InterPro" id="IPR023214">
    <property type="entry name" value="HAD_sf"/>
</dbReference>
<reference evidence="1" key="1">
    <citation type="journal article" date="2014" name="Int. J. Syst. Evol. Microbiol.">
        <title>Complete genome sequence of Corynebacterium casei LMG S-19264T (=DSM 44701T), isolated from a smear-ripened cheese.</title>
        <authorList>
            <consortium name="US DOE Joint Genome Institute (JGI-PGF)"/>
            <person name="Walter F."/>
            <person name="Albersmeier A."/>
            <person name="Kalinowski J."/>
            <person name="Ruckert C."/>
        </authorList>
    </citation>
    <scope>NUCLEOTIDE SEQUENCE</scope>
    <source>
        <strain evidence="1">KCTC 12368</strain>
    </source>
</reference>
<dbReference type="InterPro" id="IPR023198">
    <property type="entry name" value="PGP-like_dom2"/>
</dbReference>
<organism evidence="1 2">
    <name type="scientific">Echinicola pacifica</name>
    <dbReference type="NCBI Taxonomy" id="346377"/>
    <lineage>
        <taxon>Bacteria</taxon>
        <taxon>Pseudomonadati</taxon>
        <taxon>Bacteroidota</taxon>
        <taxon>Cytophagia</taxon>
        <taxon>Cytophagales</taxon>
        <taxon>Cyclobacteriaceae</taxon>
        <taxon>Echinicola</taxon>
    </lineage>
</organism>
<dbReference type="NCBIfam" id="TIGR01549">
    <property type="entry name" value="HAD-SF-IA-v1"/>
    <property type="match status" value="1"/>
</dbReference>
<dbReference type="PANTHER" id="PTHR47478">
    <property type="match status" value="1"/>
</dbReference>
<dbReference type="GO" id="GO:0008253">
    <property type="term" value="F:5'-nucleotidase activity"/>
    <property type="evidence" value="ECO:0007669"/>
    <property type="project" value="InterPro"/>
</dbReference>
<accession>A0A918PQG6</accession>
<dbReference type="InterPro" id="IPR006439">
    <property type="entry name" value="HAD-SF_hydro_IA"/>
</dbReference>
<proteinExistence type="predicted"/>
<reference evidence="1" key="2">
    <citation type="submission" date="2020-09" db="EMBL/GenBank/DDBJ databases">
        <authorList>
            <person name="Sun Q."/>
            <person name="Kim S."/>
        </authorList>
    </citation>
    <scope>NUCLEOTIDE SEQUENCE</scope>
    <source>
        <strain evidence="1">KCTC 12368</strain>
    </source>
</reference>
<comment type="caution">
    <text evidence="1">The sequence shown here is derived from an EMBL/GenBank/DDBJ whole genome shotgun (WGS) entry which is preliminary data.</text>
</comment>
<dbReference type="RefSeq" id="WP_018472542.1">
    <property type="nucleotide sequence ID" value="NZ_BMWX01000002.1"/>
</dbReference>
<dbReference type="Pfam" id="PF00702">
    <property type="entry name" value="Hydrolase"/>
    <property type="match status" value="1"/>
</dbReference>
<dbReference type="SFLD" id="SFLDG01129">
    <property type="entry name" value="C1.5:_HAD__Beta-PGM__Phosphata"/>
    <property type="match status" value="1"/>
</dbReference>
<dbReference type="SUPFAM" id="SSF56784">
    <property type="entry name" value="HAD-like"/>
    <property type="match status" value="1"/>
</dbReference>
<dbReference type="SFLD" id="SFLDG01135">
    <property type="entry name" value="C1.5.6:_HAD__Beta-PGM__Phospha"/>
    <property type="match status" value="1"/>
</dbReference>
<dbReference type="Gene3D" id="1.10.150.240">
    <property type="entry name" value="Putative phosphatase, domain 2"/>
    <property type="match status" value="1"/>
</dbReference>
<evidence type="ECO:0000313" key="2">
    <source>
        <dbReference type="Proteomes" id="UP000619457"/>
    </source>
</evidence>
<gene>
    <name evidence="1" type="ORF">GCM10007049_09450</name>
</gene>
<dbReference type="SFLD" id="SFLDS00003">
    <property type="entry name" value="Haloacid_Dehalogenase"/>
    <property type="match status" value="1"/>
</dbReference>
<name>A0A918PQG6_9BACT</name>
<sequence length="231" mass="26592">MRKYQHLFFDLDHTLWDYDRNVQESLSELYELYALAGLGLPSASDFYQGFLFVNMGLWEHYNVGKIDKVTLRKERFRRIFDHLGAGNAEVPQAMEEDFMHRTSTKPHLFPHSKEILIYLQQHYQLHVITNGFDHSQAQKMSSSGIGEYFQLVVTSETTGHKKPDKRIFEYAMGKLGVKAEDCLMIGDNPVSDIQGAKNASIDQVYFNPHGSEIDPQATYTITHLSELENLL</sequence>
<dbReference type="Proteomes" id="UP000619457">
    <property type="component" value="Unassembled WGS sequence"/>
</dbReference>